<dbReference type="PANTHER" id="PTHR21666">
    <property type="entry name" value="PEPTIDASE-RELATED"/>
    <property type="match status" value="1"/>
</dbReference>
<dbReference type="Gene3D" id="2.70.70.10">
    <property type="entry name" value="Glucose Permease (Domain IIA)"/>
    <property type="match status" value="1"/>
</dbReference>
<dbReference type="InterPro" id="IPR050570">
    <property type="entry name" value="Cell_wall_metabolism_enzyme"/>
</dbReference>
<evidence type="ECO:0000256" key="2">
    <source>
        <dbReference type="SAM" id="Phobius"/>
    </source>
</evidence>
<feature type="transmembrane region" description="Helical" evidence="2">
    <location>
        <begin position="12"/>
        <end position="31"/>
    </location>
</feature>
<dbReference type="EMBL" id="CP042652">
    <property type="protein sequence ID" value="QKE29751.1"/>
    <property type="molecule type" value="Genomic_DNA"/>
</dbReference>
<dbReference type="InterPro" id="IPR011055">
    <property type="entry name" value="Dup_hybrid_motif"/>
</dbReference>
<keyword evidence="2" id="KW-0472">Membrane</keyword>
<organism evidence="4 5">
    <name type="scientific">Arcobacter acticola</name>
    <dbReference type="NCBI Taxonomy" id="1849015"/>
    <lineage>
        <taxon>Bacteria</taxon>
        <taxon>Pseudomonadati</taxon>
        <taxon>Campylobacterota</taxon>
        <taxon>Epsilonproteobacteria</taxon>
        <taxon>Campylobacterales</taxon>
        <taxon>Arcobacteraceae</taxon>
        <taxon>Arcobacter</taxon>
    </lineage>
</organism>
<accession>A0A6M8ER95</accession>
<reference evidence="4 5" key="1">
    <citation type="submission" date="2019-08" db="EMBL/GenBank/DDBJ databases">
        <title>Complete genome sequence of Arcobacter acticola.</title>
        <authorList>
            <person name="Miller W."/>
        </authorList>
    </citation>
    <scope>NUCLEOTIDE SEQUENCE [LARGE SCALE GENOMIC DNA]</scope>
    <source>
        <strain evidence="4 5">KCTC 52212</strain>
    </source>
</reference>
<keyword evidence="2" id="KW-1133">Transmembrane helix</keyword>
<keyword evidence="5" id="KW-1185">Reference proteome</keyword>
<dbReference type="SUPFAM" id="SSF51261">
    <property type="entry name" value="Duplicated hybrid motif"/>
    <property type="match status" value="1"/>
</dbReference>
<name>A0A6M8ER95_9BACT</name>
<evidence type="ECO:0000313" key="4">
    <source>
        <dbReference type="EMBL" id="QKE29751.1"/>
    </source>
</evidence>
<sequence>MKFTNNKYSIKGLGIYIGLIIFLSAVVFLLFSNMFERSAPQIKVQNEIYWNFQKPINVAIADDTQIKSYDIFFIDGEKKIKLETKVIKNENGIIELDVMPPQSDEFYKPKEATLKVEVYDTSKWNFFKGNHTVSNSKIIIDKKSPVANVITNSYLLRQGGSGVIVVEINDENIKDYYISFNDEEVFELFPFYKKNFYISVITWPIDIKEFKRVNVVAVDLAGNKTEAKVPFYIKNFKEKIDDIKISDDFVNNVSKHVLENSEMNVPNNVVETFVKTNKELREKNVKTIREVARKNLMNNSNNPFDIKPFIRLPNAATFAKFGERRHYFYNDIKIDEAWHLGMDWASVKRAEIFTSNPGKVIFKGYLGIYGDTAIIDHGYGIGSLYAHTSSLNVEVNDEVKAGDKIGNTGSTGAVFGDHLHFGMLVQGIEVNPNEWLDFDWMKTNVNKTINDAVKIINGSTAPANGSAK</sequence>
<dbReference type="RefSeq" id="WP_228720496.1">
    <property type="nucleotide sequence ID" value="NZ_CP042652.1"/>
</dbReference>
<dbReference type="AlphaFoldDB" id="A0A6M8ER95"/>
<dbReference type="CDD" id="cd12797">
    <property type="entry name" value="M23_peptidase"/>
    <property type="match status" value="1"/>
</dbReference>
<dbReference type="KEGG" id="paco:AACT_2681"/>
<proteinExistence type="predicted"/>
<keyword evidence="2" id="KW-0812">Transmembrane</keyword>
<dbReference type="InterPro" id="IPR016047">
    <property type="entry name" value="M23ase_b-sheet_dom"/>
</dbReference>
<gene>
    <name evidence="4" type="ORF">AACT_2681</name>
</gene>
<keyword evidence="1" id="KW-0732">Signal</keyword>
<protein>
    <submittedName>
        <fullName evidence="4">Zinc metallopeptidase, M23 family</fullName>
    </submittedName>
</protein>
<evidence type="ECO:0000256" key="1">
    <source>
        <dbReference type="ARBA" id="ARBA00022729"/>
    </source>
</evidence>
<evidence type="ECO:0000313" key="5">
    <source>
        <dbReference type="Proteomes" id="UP000503483"/>
    </source>
</evidence>
<dbReference type="Pfam" id="PF01551">
    <property type="entry name" value="Peptidase_M23"/>
    <property type="match status" value="1"/>
</dbReference>
<dbReference type="Proteomes" id="UP000503483">
    <property type="component" value="Chromosome"/>
</dbReference>
<feature type="domain" description="M23ase beta-sheet core" evidence="3">
    <location>
        <begin position="339"/>
        <end position="432"/>
    </location>
</feature>
<dbReference type="PANTHER" id="PTHR21666:SF289">
    <property type="entry name" value="L-ALA--D-GLU ENDOPEPTIDASE"/>
    <property type="match status" value="1"/>
</dbReference>
<dbReference type="GO" id="GO:0004222">
    <property type="term" value="F:metalloendopeptidase activity"/>
    <property type="evidence" value="ECO:0007669"/>
    <property type="project" value="TreeGrafter"/>
</dbReference>
<evidence type="ECO:0000259" key="3">
    <source>
        <dbReference type="Pfam" id="PF01551"/>
    </source>
</evidence>